<dbReference type="EMBL" id="CAJVPJ010000859">
    <property type="protein sequence ID" value="CAG8561051.1"/>
    <property type="molecule type" value="Genomic_DNA"/>
</dbReference>
<dbReference type="PROSITE" id="PS51746">
    <property type="entry name" value="PPM_2"/>
    <property type="match status" value="1"/>
</dbReference>
<comment type="cofactor">
    <cofactor evidence="1">
        <name>Mn(2+)</name>
        <dbReference type="ChEBI" id="CHEBI:29035"/>
    </cofactor>
</comment>
<evidence type="ECO:0000313" key="3">
    <source>
        <dbReference type="EMBL" id="CAG8561051.1"/>
    </source>
</evidence>
<dbReference type="Proteomes" id="UP000789572">
    <property type="component" value="Unassembled WGS sequence"/>
</dbReference>
<keyword evidence="1" id="KW-0378">Hydrolase</keyword>
<dbReference type="EC" id="3.1.3.16" evidence="1"/>
<proteinExistence type="inferred from homology"/>
<dbReference type="AlphaFoldDB" id="A0A9N9BCH0"/>
<dbReference type="SMART" id="SM00332">
    <property type="entry name" value="PP2Cc"/>
    <property type="match status" value="1"/>
</dbReference>
<evidence type="ECO:0000256" key="1">
    <source>
        <dbReference type="RuleBase" id="RU366020"/>
    </source>
</evidence>
<dbReference type="GO" id="GO:0004722">
    <property type="term" value="F:protein serine/threonine phosphatase activity"/>
    <property type="evidence" value="ECO:0007669"/>
    <property type="project" value="UniProtKB-EC"/>
</dbReference>
<keyword evidence="1" id="KW-0479">Metal-binding</keyword>
<organism evidence="3 4">
    <name type="scientific">Paraglomus occultum</name>
    <dbReference type="NCBI Taxonomy" id="144539"/>
    <lineage>
        <taxon>Eukaryota</taxon>
        <taxon>Fungi</taxon>
        <taxon>Fungi incertae sedis</taxon>
        <taxon>Mucoromycota</taxon>
        <taxon>Glomeromycotina</taxon>
        <taxon>Glomeromycetes</taxon>
        <taxon>Paraglomerales</taxon>
        <taxon>Paraglomeraceae</taxon>
        <taxon>Paraglomus</taxon>
    </lineage>
</organism>
<comment type="catalytic activity">
    <reaction evidence="1">
        <text>O-phospho-L-threonyl-[protein] + H2O = L-threonyl-[protein] + phosphate</text>
        <dbReference type="Rhea" id="RHEA:47004"/>
        <dbReference type="Rhea" id="RHEA-COMP:11060"/>
        <dbReference type="Rhea" id="RHEA-COMP:11605"/>
        <dbReference type="ChEBI" id="CHEBI:15377"/>
        <dbReference type="ChEBI" id="CHEBI:30013"/>
        <dbReference type="ChEBI" id="CHEBI:43474"/>
        <dbReference type="ChEBI" id="CHEBI:61977"/>
        <dbReference type="EC" id="3.1.3.16"/>
    </reaction>
</comment>
<comment type="similarity">
    <text evidence="1">Belongs to the PP2C family.</text>
</comment>
<dbReference type="PANTHER" id="PTHR12320">
    <property type="entry name" value="PROTEIN PHOSPHATASE 2C"/>
    <property type="match status" value="1"/>
</dbReference>
<evidence type="ECO:0000259" key="2">
    <source>
        <dbReference type="PROSITE" id="PS51746"/>
    </source>
</evidence>
<keyword evidence="1" id="KW-0904">Protein phosphatase</keyword>
<reference evidence="3" key="1">
    <citation type="submission" date="2021-06" db="EMBL/GenBank/DDBJ databases">
        <authorList>
            <person name="Kallberg Y."/>
            <person name="Tangrot J."/>
            <person name="Rosling A."/>
        </authorList>
    </citation>
    <scope>NUCLEOTIDE SEQUENCE</scope>
    <source>
        <strain evidence="3">IA702</strain>
    </source>
</reference>
<comment type="cofactor">
    <cofactor evidence="1">
        <name>Mg(2+)</name>
        <dbReference type="ChEBI" id="CHEBI:18420"/>
    </cofactor>
</comment>
<dbReference type="InterPro" id="IPR001932">
    <property type="entry name" value="PPM-type_phosphatase-like_dom"/>
</dbReference>
<keyword evidence="1" id="KW-0460">Magnesium</keyword>
<dbReference type="SUPFAM" id="SSF81606">
    <property type="entry name" value="PP2C-like"/>
    <property type="match status" value="1"/>
</dbReference>
<keyword evidence="1" id="KW-0464">Manganese</keyword>
<comment type="caution">
    <text evidence="3">The sequence shown here is derived from an EMBL/GenBank/DDBJ whole genome shotgun (WGS) entry which is preliminary data.</text>
</comment>
<gene>
    <name evidence="3" type="ORF">POCULU_LOCUS5510</name>
</gene>
<sequence>MINTTQFTSRLARLTPKRLSFSIHHIKQGNRHGLRNGRCIGSLGTSLNTTHNYTTQGVNSFPKTTSLHIPVTVSSSSYTFPSSRIVSASLKRTIHSSSVHRKPHSTVPSHFLEVVREPSTGPLIPEISCYQSFAAHRSYTLVSGAAGIPKQSSQLITISDGKYHSVGCGEDNWFTRHDSLGVADGVSAWGRHESRGATRPDPALLSRKLMHSAYVELEKYDNAEKDSHDNVDPKQVLQTSYEQTMRQCALERIVGSTTALIAVLRNDELRIANLGDCGICIIRNQNIIFRNEEQQHSFNYPFQLGTGSSDAPRDAQVFVVKVVRGDIIIVGSDGIFDNLFDEDIVEEVKRSMKGKRNATASPISPQVLAESLAFRAKGTSQDLECSSPFESRASREAFYYTGGKVDDISVIVAVVEERV</sequence>
<protein>
    <recommendedName>
        <fullName evidence="1">Protein phosphatase</fullName>
        <ecNumber evidence="1">3.1.3.16</ecNumber>
    </recommendedName>
</protein>
<dbReference type="GO" id="GO:0046872">
    <property type="term" value="F:metal ion binding"/>
    <property type="evidence" value="ECO:0007669"/>
    <property type="project" value="UniProtKB-UniRule"/>
</dbReference>
<dbReference type="Pfam" id="PF13672">
    <property type="entry name" value="PP2C_2"/>
    <property type="match status" value="1"/>
</dbReference>
<dbReference type="PANTHER" id="PTHR12320:SF84">
    <property type="entry name" value="PROTEIN PHOSPHATASE"/>
    <property type="match status" value="1"/>
</dbReference>
<dbReference type="OrthoDB" id="60843at2759"/>
<accession>A0A9N9BCH0</accession>
<dbReference type="InterPro" id="IPR036457">
    <property type="entry name" value="PPM-type-like_dom_sf"/>
</dbReference>
<keyword evidence="4" id="KW-1185">Reference proteome</keyword>
<dbReference type="InterPro" id="IPR039123">
    <property type="entry name" value="PPTC7"/>
</dbReference>
<comment type="catalytic activity">
    <reaction evidence="1">
        <text>O-phospho-L-seryl-[protein] + H2O = L-seryl-[protein] + phosphate</text>
        <dbReference type="Rhea" id="RHEA:20629"/>
        <dbReference type="Rhea" id="RHEA-COMP:9863"/>
        <dbReference type="Rhea" id="RHEA-COMP:11604"/>
        <dbReference type="ChEBI" id="CHEBI:15377"/>
        <dbReference type="ChEBI" id="CHEBI:29999"/>
        <dbReference type="ChEBI" id="CHEBI:43474"/>
        <dbReference type="ChEBI" id="CHEBI:83421"/>
        <dbReference type="EC" id="3.1.3.16"/>
    </reaction>
</comment>
<feature type="domain" description="PPM-type phosphatase" evidence="2">
    <location>
        <begin position="152"/>
        <end position="415"/>
    </location>
</feature>
<name>A0A9N9BCH0_9GLOM</name>
<dbReference type="Gene3D" id="3.60.40.10">
    <property type="entry name" value="PPM-type phosphatase domain"/>
    <property type="match status" value="2"/>
</dbReference>
<evidence type="ECO:0000313" key="4">
    <source>
        <dbReference type="Proteomes" id="UP000789572"/>
    </source>
</evidence>